<reference evidence="4" key="2">
    <citation type="submission" date="2015-01" db="EMBL/GenBank/DDBJ databases">
        <title>Evolutionary Origins and Diversification of the Mycorrhizal Mutualists.</title>
        <authorList>
            <consortium name="DOE Joint Genome Institute"/>
            <consortium name="Mycorrhizal Genomics Consortium"/>
            <person name="Kohler A."/>
            <person name="Kuo A."/>
            <person name="Nagy L.G."/>
            <person name="Floudas D."/>
            <person name="Copeland A."/>
            <person name="Barry K.W."/>
            <person name="Cichocki N."/>
            <person name="Veneault-Fourrey C."/>
            <person name="LaButti K."/>
            <person name="Lindquist E.A."/>
            <person name="Lipzen A."/>
            <person name="Lundell T."/>
            <person name="Morin E."/>
            <person name="Murat C."/>
            <person name="Riley R."/>
            <person name="Ohm R."/>
            <person name="Sun H."/>
            <person name="Tunlid A."/>
            <person name="Henrissat B."/>
            <person name="Grigoriev I.V."/>
            <person name="Hibbett D.S."/>
            <person name="Martin F."/>
        </authorList>
    </citation>
    <scope>NUCLEOTIDE SEQUENCE [LARGE SCALE GENOMIC DNA]</scope>
    <source>
        <strain evidence="4">h7</strain>
    </source>
</reference>
<evidence type="ECO:0000313" key="3">
    <source>
        <dbReference type="EMBL" id="KIM47069.1"/>
    </source>
</evidence>
<dbReference type="STRING" id="686832.A0A0C3CSL7"/>
<dbReference type="HOGENOM" id="CLU_150172_0_0_1"/>
<sequence>MSENKGAHGVAVADLQPPHEAAPPAYPVPQLAPTPTPVLAHPAPAPVPVDPAAAAAIGQQYRDQLFAQCAIGNHERTTNYGIGGIIAAIVCFPCGLICLFADKQEKCARCGVSLDRK</sequence>
<gene>
    <name evidence="3" type="ORF">M413DRAFT_440610</name>
</gene>
<keyword evidence="2" id="KW-0812">Transmembrane</keyword>
<dbReference type="EMBL" id="KN831770">
    <property type="protein sequence ID" value="KIM47069.1"/>
    <property type="molecule type" value="Genomic_DNA"/>
</dbReference>
<proteinExistence type="predicted"/>
<keyword evidence="2" id="KW-1133">Transmembrane helix</keyword>
<organism evidence="3 4">
    <name type="scientific">Hebeloma cylindrosporum</name>
    <dbReference type="NCBI Taxonomy" id="76867"/>
    <lineage>
        <taxon>Eukaryota</taxon>
        <taxon>Fungi</taxon>
        <taxon>Dikarya</taxon>
        <taxon>Basidiomycota</taxon>
        <taxon>Agaricomycotina</taxon>
        <taxon>Agaricomycetes</taxon>
        <taxon>Agaricomycetidae</taxon>
        <taxon>Agaricales</taxon>
        <taxon>Agaricineae</taxon>
        <taxon>Hymenogastraceae</taxon>
        <taxon>Hebeloma</taxon>
    </lineage>
</organism>
<accession>A0A0C3CSL7</accession>
<feature type="transmembrane region" description="Helical" evidence="2">
    <location>
        <begin position="80"/>
        <end position="101"/>
    </location>
</feature>
<name>A0A0C3CSL7_HEBCY</name>
<evidence type="ECO:0000256" key="2">
    <source>
        <dbReference type="SAM" id="Phobius"/>
    </source>
</evidence>
<feature type="region of interest" description="Disordered" evidence="1">
    <location>
        <begin position="1"/>
        <end position="28"/>
    </location>
</feature>
<protein>
    <submittedName>
        <fullName evidence="3">Uncharacterized protein</fullName>
    </submittedName>
</protein>
<keyword evidence="2" id="KW-0472">Membrane</keyword>
<evidence type="ECO:0000313" key="4">
    <source>
        <dbReference type="Proteomes" id="UP000053424"/>
    </source>
</evidence>
<reference evidence="3 4" key="1">
    <citation type="submission" date="2014-04" db="EMBL/GenBank/DDBJ databases">
        <authorList>
            <consortium name="DOE Joint Genome Institute"/>
            <person name="Kuo A."/>
            <person name="Gay G."/>
            <person name="Dore J."/>
            <person name="Kohler A."/>
            <person name="Nagy L.G."/>
            <person name="Floudas D."/>
            <person name="Copeland A."/>
            <person name="Barry K.W."/>
            <person name="Cichocki N."/>
            <person name="Veneault-Fourrey C."/>
            <person name="LaButti K."/>
            <person name="Lindquist E.A."/>
            <person name="Lipzen A."/>
            <person name="Lundell T."/>
            <person name="Morin E."/>
            <person name="Murat C."/>
            <person name="Sun H."/>
            <person name="Tunlid A."/>
            <person name="Henrissat B."/>
            <person name="Grigoriev I.V."/>
            <person name="Hibbett D.S."/>
            <person name="Martin F."/>
            <person name="Nordberg H.P."/>
            <person name="Cantor M.N."/>
            <person name="Hua S.X."/>
        </authorList>
    </citation>
    <scope>NUCLEOTIDE SEQUENCE [LARGE SCALE GENOMIC DNA]</scope>
    <source>
        <strain evidence="4">h7</strain>
    </source>
</reference>
<dbReference type="AlphaFoldDB" id="A0A0C3CSL7"/>
<dbReference type="Proteomes" id="UP000053424">
    <property type="component" value="Unassembled WGS sequence"/>
</dbReference>
<keyword evidence="4" id="KW-1185">Reference proteome</keyword>
<dbReference type="OrthoDB" id="2564984at2759"/>
<evidence type="ECO:0000256" key="1">
    <source>
        <dbReference type="SAM" id="MobiDB-lite"/>
    </source>
</evidence>